<protein>
    <submittedName>
        <fullName evidence="1">Uncharacterized protein</fullName>
    </submittedName>
</protein>
<reference evidence="1 2" key="1">
    <citation type="submission" date="2024-01" db="EMBL/GenBank/DDBJ databases">
        <authorList>
            <person name="Allen C."/>
            <person name="Tagirdzhanova G."/>
        </authorList>
    </citation>
    <scope>NUCLEOTIDE SEQUENCE [LARGE SCALE GENOMIC DNA]</scope>
</reference>
<evidence type="ECO:0000313" key="1">
    <source>
        <dbReference type="EMBL" id="CAK7237331.1"/>
    </source>
</evidence>
<dbReference type="Proteomes" id="UP001642482">
    <property type="component" value="Unassembled WGS sequence"/>
</dbReference>
<proteinExistence type="predicted"/>
<name>A0ABP0D1G3_9PEZI</name>
<keyword evidence="2" id="KW-1185">Reference proteome</keyword>
<gene>
    <name evidence="1" type="ORF">SEUCBS140593_009923</name>
</gene>
<accession>A0ABP0D1G3</accession>
<evidence type="ECO:0000313" key="2">
    <source>
        <dbReference type="Proteomes" id="UP001642482"/>
    </source>
</evidence>
<sequence length="167" mass="19376">MLPNSNLAMLLVGPNPFDRLPVIAVVERLNACDRILLAHTHRRTYNLIRTFLQFRDDKELIPQFPVADRLDFLSAIVRSNADHWLCEICHPVNVNWGTQRHVPPPARYRYRFRHVQLALKYTRLSNEVGGSASQWASSPLRMKHHRYRSCLLQPFWSRATLATIPAA</sequence>
<dbReference type="EMBL" id="CAWUHD010000179">
    <property type="protein sequence ID" value="CAK7237331.1"/>
    <property type="molecule type" value="Genomic_DNA"/>
</dbReference>
<comment type="caution">
    <text evidence="1">The sequence shown here is derived from an EMBL/GenBank/DDBJ whole genome shotgun (WGS) entry which is preliminary data.</text>
</comment>
<organism evidence="1 2">
    <name type="scientific">Sporothrix eucalyptigena</name>
    <dbReference type="NCBI Taxonomy" id="1812306"/>
    <lineage>
        <taxon>Eukaryota</taxon>
        <taxon>Fungi</taxon>
        <taxon>Dikarya</taxon>
        <taxon>Ascomycota</taxon>
        <taxon>Pezizomycotina</taxon>
        <taxon>Sordariomycetes</taxon>
        <taxon>Sordariomycetidae</taxon>
        <taxon>Ophiostomatales</taxon>
        <taxon>Ophiostomataceae</taxon>
        <taxon>Sporothrix</taxon>
    </lineage>
</organism>